<comment type="caution">
    <text evidence="11">The sequence shown here is derived from an EMBL/GenBank/DDBJ whole genome shotgun (WGS) entry which is preliminary data.</text>
</comment>
<keyword evidence="5" id="KW-0963">Cytoplasm</keyword>
<feature type="active site" description="Acyl-thioester intermediate" evidence="5 7">
    <location>
        <position position="170"/>
    </location>
</feature>
<feature type="binding site" evidence="5 8">
    <location>
        <begin position="152"/>
        <end position="154"/>
    </location>
    <ligand>
        <name>substrate</name>
    </ligand>
</feature>
<dbReference type="InterPro" id="IPR020605">
    <property type="entry name" value="Octanoyltransferase_CS"/>
</dbReference>
<name>A0A2T0ZYC2_9ACTN</name>
<gene>
    <name evidence="5" type="primary">lipB</name>
    <name evidence="11" type="ORF">CLV47_11060</name>
</gene>
<accession>A0A2T0ZYC2</accession>
<organism evidence="11 12">
    <name type="scientific">Antricoccus suffuscus</name>
    <dbReference type="NCBI Taxonomy" id="1629062"/>
    <lineage>
        <taxon>Bacteria</taxon>
        <taxon>Bacillati</taxon>
        <taxon>Actinomycetota</taxon>
        <taxon>Actinomycetes</taxon>
        <taxon>Geodermatophilales</taxon>
        <taxon>Antricoccaceae</taxon>
        <taxon>Antricoccus</taxon>
    </lineage>
</organism>
<keyword evidence="3 5" id="KW-0012">Acyltransferase</keyword>
<dbReference type="UniPathway" id="UPA00538">
    <property type="reaction ID" value="UER00592"/>
</dbReference>
<dbReference type="RefSeq" id="WP_106349414.1">
    <property type="nucleotide sequence ID" value="NZ_PVUE01000010.1"/>
</dbReference>
<evidence type="ECO:0000256" key="2">
    <source>
        <dbReference type="ARBA" id="ARBA00022679"/>
    </source>
</evidence>
<evidence type="ECO:0000256" key="6">
    <source>
        <dbReference type="PIRNR" id="PIRNR016262"/>
    </source>
</evidence>
<dbReference type="Gene3D" id="3.30.930.10">
    <property type="entry name" value="Bira Bifunctional Protein, Domain 2"/>
    <property type="match status" value="1"/>
</dbReference>
<comment type="pathway">
    <text evidence="1 5 6">Protein modification; protein lipoylation via endogenous pathway; protein N(6)-(lipoyl)lysine from octanoyl-[acyl-carrier-protein]: step 1/2.</text>
</comment>
<comment type="subcellular location">
    <subcellularLocation>
        <location evidence="5">Cytoplasm</location>
    </subcellularLocation>
</comment>
<keyword evidence="12" id="KW-1185">Reference proteome</keyword>
<comment type="function">
    <text evidence="4 5 6">Catalyzes the transfer of endogenously produced octanoic acid from octanoyl-acyl-carrier-protein onto the lipoyl domains of lipoate-dependent enzymes. Lipoyl-ACP can also act as a substrate although octanoyl-ACP is likely to be the physiological substrate.</text>
</comment>
<dbReference type="InterPro" id="IPR045864">
    <property type="entry name" value="aa-tRNA-synth_II/BPL/LPL"/>
</dbReference>
<reference evidence="11 12" key="1">
    <citation type="submission" date="2018-03" db="EMBL/GenBank/DDBJ databases">
        <title>Genomic Encyclopedia of Archaeal and Bacterial Type Strains, Phase II (KMG-II): from individual species to whole genera.</title>
        <authorList>
            <person name="Goeker M."/>
        </authorList>
    </citation>
    <scope>NUCLEOTIDE SEQUENCE [LARGE SCALE GENOMIC DNA]</scope>
    <source>
        <strain evidence="11 12">DSM 100065</strain>
    </source>
</reference>
<dbReference type="NCBIfam" id="TIGR00214">
    <property type="entry name" value="lipB"/>
    <property type="match status" value="1"/>
</dbReference>
<protein>
    <recommendedName>
        <fullName evidence="5 6">Octanoyltransferase</fullName>
        <ecNumber evidence="5 6">2.3.1.181</ecNumber>
    </recommendedName>
    <alternativeName>
        <fullName evidence="5">Lipoate-protein ligase B</fullName>
    </alternativeName>
    <alternativeName>
        <fullName evidence="5">Lipoyl/octanoyl transferase</fullName>
    </alternativeName>
    <alternativeName>
        <fullName evidence="5">Octanoyl-[acyl-carrier-protein]-protein N-octanoyltransferase</fullName>
    </alternativeName>
</protein>
<proteinExistence type="inferred from homology"/>
<dbReference type="PANTHER" id="PTHR10993:SF7">
    <property type="entry name" value="LIPOYLTRANSFERASE 2, MITOCHONDRIAL-RELATED"/>
    <property type="match status" value="1"/>
</dbReference>
<comment type="similarity">
    <text evidence="5 6">Belongs to the LipB family.</text>
</comment>
<evidence type="ECO:0000256" key="7">
    <source>
        <dbReference type="PIRSR" id="PIRSR016262-1"/>
    </source>
</evidence>
<feature type="binding site" evidence="5 8">
    <location>
        <begin position="139"/>
        <end position="141"/>
    </location>
    <ligand>
        <name>substrate</name>
    </ligand>
</feature>
<feature type="domain" description="BPL/LPL catalytic" evidence="10">
    <location>
        <begin position="31"/>
        <end position="209"/>
    </location>
</feature>
<dbReference type="GO" id="GO:0009249">
    <property type="term" value="P:protein lipoylation"/>
    <property type="evidence" value="ECO:0007669"/>
    <property type="project" value="InterPro"/>
</dbReference>
<dbReference type="GO" id="GO:0033819">
    <property type="term" value="F:lipoyl(octanoyl) transferase activity"/>
    <property type="evidence" value="ECO:0007669"/>
    <property type="project" value="UniProtKB-EC"/>
</dbReference>
<keyword evidence="2 5" id="KW-0808">Transferase</keyword>
<dbReference type="Pfam" id="PF21948">
    <property type="entry name" value="LplA-B_cat"/>
    <property type="match status" value="1"/>
</dbReference>
<comment type="catalytic activity">
    <reaction evidence="5 6">
        <text>octanoyl-[ACP] + L-lysyl-[protein] = N(6)-octanoyl-L-lysyl-[protein] + holo-[ACP] + H(+)</text>
        <dbReference type="Rhea" id="RHEA:17665"/>
        <dbReference type="Rhea" id="RHEA-COMP:9636"/>
        <dbReference type="Rhea" id="RHEA-COMP:9685"/>
        <dbReference type="Rhea" id="RHEA-COMP:9752"/>
        <dbReference type="Rhea" id="RHEA-COMP:9928"/>
        <dbReference type="ChEBI" id="CHEBI:15378"/>
        <dbReference type="ChEBI" id="CHEBI:29969"/>
        <dbReference type="ChEBI" id="CHEBI:64479"/>
        <dbReference type="ChEBI" id="CHEBI:78463"/>
        <dbReference type="ChEBI" id="CHEBI:78809"/>
        <dbReference type="EC" id="2.3.1.181"/>
    </reaction>
</comment>
<dbReference type="PROSITE" id="PS51733">
    <property type="entry name" value="BPL_LPL_CATALYTIC"/>
    <property type="match status" value="1"/>
</dbReference>
<dbReference type="InterPro" id="IPR004143">
    <property type="entry name" value="BPL_LPL_catalytic"/>
</dbReference>
<sequence>MTDADIRRLGRIDYTVAWELQQQLHDDHVNGLRGDTVLLLEHPSVYTAGKRTRPENRPSGDIPVIDVDRGGDITWHGEGQLVGYPIVRLADPIDVVKYVRTLEGILIEVCASVGVEATRVDGRSGVWIVGDGPDRKIAAIGVRVAHGVTMHGFALNCNPDMAAFGQIIPCGLADAEVTSLSQETGREVPIDEVIDRVEVALRESLTTSPVFAQPEVASQLRS</sequence>
<feature type="site" description="Lowers pKa of active site Cys" evidence="5 9">
    <location>
        <position position="136"/>
    </location>
</feature>
<dbReference type="AlphaFoldDB" id="A0A2T0ZYC2"/>
<evidence type="ECO:0000313" key="12">
    <source>
        <dbReference type="Proteomes" id="UP000237752"/>
    </source>
</evidence>
<dbReference type="EMBL" id="PVUE01000010">
    <property type="protein sequence ID" value="PRZ41333.1"/>
    <property type="molecule type" value="Genomic_DNA"/>
</dbReference>
<evidence type="ECO:0000256" key="4">
    <source>
        <dbReference type="ARBA" id="ARBA00024732"/>
    </source>
</evidence>
<dbReference type="GO" id="GO:0005737">
    <property type="term" value="C:cytoplasm"/>
    <property type="evidence" value="ECO:0007669"/>
    <property type="project" value="UniProtKB-SubCell"/>
</dbReference>
<dbReference type="PANTHER" id="PTHR10993">
    <property type="entry name" value="OCTANOYLTRANSFERASE"/>
    <property type="match status" value="1"/>
</dbReference>
<evidence type="ECO:0000313" key="11">
    <source>
        <dbReference type="EMBL" id="PRZ41333.1"/>
    </source>
</evidence>
<evidence type="ECO:0000256" key="5">
    <source>
        <dbReference type="HAMAP-Rule" id="MF_00013"/>
    </source>
</evidence>
<feature type="binding site" evidence="5 8">
    <location>
        <begin position="69"/>
        <end position="76"/>
    </location>
    <ligand>
        <name>substrate</name>
    </ligand>
</feature>
<dbReference type="OrthoDB" id="9787061at2"/>
<evidence type="ECO:0000256" key="9">
    <source>
        <dbReference type="PIRSR" id="PIRSR016262-3"/>
    </source>
</evidence>
<dbReference type="PIRSF" id="PIRSF016262">
    <property type="entry name" value="LPLase"/>
    <property type="match status" value="1"/>
</dbReference>
<dbReference type="PROSITE" id="PS01313">
    <property type="entry name" value="LIPB"/>
    <property type="match status" value="1"/>
</dbReference>
<dbReference type="SUPFAM" id="SSF55681">
    <property type="entry name" value="Class II aaRS and biotin synthetases"/>
    <property type="match status" value="1"/>
</dbReference>
<dbReference type="NCBIfam" id="NF010925">
    <property type="entry name" value="PRK14345.1"/>
    <property type="match status" value="1"/>
</dbReference>
<evidence type="ECO:0000256" key="8">
    <source>
        <dbReference type="PIRSR" id="PIRSR016262-2"/>
    </source>
</evidence>
<evidence type="ECO:0000256" key="3">
    <source>
        <dbReference type="ARBA" id="ARBA00023315"/>
    </source>
</evidence>
<dbReference type="EC" id="2.3.1.181" evidence="5 6"/>
<evidence type="ECO:0000259" key="10">
    <source>
        <dbReference type="PROSITE" id="PS51733"/>
    </source>
</evidence>
<dbReference type="FunFam" id="3.30.930.10:FF:000035">
    <property type="entry name" value="Putative lipoyltransferase 2, mitochondrial"/>
    <property type="match status" value="1"/>
</dbReference>
<dbReference type="Proteomes" id="UP000237752">
    <property type="component" value="Unassembled WGS sequence"/>
</dbReference>
<dbReference type="HAMAP" id="MF_00013">
    <property type="entry name" value="LipB"/>
    <property type="match status" value="1"/>
</dbReference>
<dbReference type="CDD" id="cd16444">
    <property type="entry name" value="LipB"/>
    <property type="match status" value="1"/>
</dbReference>
<evidence type="ECO:0000256" key="1">
    <source>
        <dbReference type="ARBA" id="ARBA00004821"/>
    </source>
</evidence>
<comment type="miscellaneous">
    <text evidence="5">In the reaction, the free carboxyl group of octanoic acid is attached via an amide linkage to the epsilon-amino group of a specific lysine residue of lipoyl domains of lipoate-dependent enzymes.</text>
</comment>
<dbReference type="InterPro" id="IPR000544">
    <property type="entry name" value="Octanoyltransferase"/>
</dbReference>